<keyword evidence="2" id="KW-0067">ATP-binding</keyword>
<accession>A0A444JTF5</accession>
<feature type="domain" description="ATP-grasp" evidence="4">
    <location>
        <begin position="102"/>
        <end position="285"/>
    </location>
</feature>
<dbReference type="GO" id="GO:0005737">
    <property type="term" value="C:cytoplasm"/>
    <property type="evidence" value="ECO:0007669"/>
    <property type="project" value="TreeGrafter"/>
</dbReference>
<evidence type="ECO:0000256" key="3">
    <source>
        <dbReference type="SAM" id="MobiDB-lite"/>
    </source>
</evidence>
<dbReference type="RefSeq" id="WP_128783425.1">
    <property type="nucleotide sequence ID" value="NZ_RJLM01000002.1"/>
</dbReference>
<dbReference type="GO" id="GO:0046872">
    <property type="term" value="F:metal ion binding"/>
    <property type="evidence" value="ECO:0007669"/>
    <property type="project" value="InterPro"/>
</dbReference>
<evidence type="ECO:0000313" key="6">
    <source>
        <dbReference type="Proteomes" id="UP000287563"/>
    </source>
</evidence>
<dbReference type="PANTHER" id="PTHR21621:SF0">
    <property type="entry name" value="BETA-CITRYLGLUTAMATE SYNTHASE B-RELATED"/>
    <property type="match status" value="1"/>
</dbReference>
<reference evidence="5 6" key="1">
    <citation type="submission" date="2018-11" db="EMBL/GenBank/DDBJ databases">
        <title>Photobacterium sp. BEI247 sp. nov., a marine bacterium isolated from Yongle Blue Hole in the South China Sea.</title>
        <authorList>
            <person name="Wang X."/>
        </authorList>
    </citation>
    <scope>NUCLEOTIDE SEQUENCE [LARGE SCALE GENOMIC DNA]</scope>
    <source>
        <strain evidence="6">BEI247</strain>
    </source>
</reference>
<dbReference type="AlphaFoldDB" id="A0A444JTF5"/>
<gene>
    <name evidence="5" type="ORF">EDI28_08680</name>
</gene>
<dbReference type="Proteomes" id="UP000287563">
    <property type="component" value="Unassembled WGS sequence"/>
</dbReference>
<evidence type="ECO:0000313" key="5">
    <source>
        <dbReference type="EMBL" id="RWX56339.1"/>
    </source>
</evidence>
<dbReference type="SUPFAM" id="SSF56059">
    <property type="entry name" value="Glutathione synthetase ATP-binding domain-like"/>
    <property type="match status" value="1"/>
</dbReference>
<dbReference type="GO" id="GO:0009432">
    <property type="term" value="P:SOS response"/>
    <property type="evidence" value="ECO:0007669"/>
    <property type="project" value="TreeGrafter"/>
</dbReference>
<dbReference type="Gene3D" id="3.30.470.20">
    <property type="entry name" value="ATP-grasp fold, B domain"/>
    <property type="match status" value="1"/>
</dbReference>
<dbReference type="GO" id="GO:0005524">
    <property type="term" value="F:ATP binding"/>
    <property type="evidence" value="ECO:0007669"/>
    <property type="project" value="UniProtKB-UniRule"/>
</dbReference>
<sequence>MTSPKQSLPTIGMLYLDHVLRFFDKSNFKGWPEKIEQVVYHWGNDKQRFIDEVKRKKIDVLIGNVPATAYETFREIARALPKVRFIPTLDSQFSNKSKENVTHFCHKYQLPIPKTEIFYQVDEALAYINNTQYPKIVKRSYGPSNYGGYFVHKIDSAEEAVRLFSEKRYYPAYIQDFVPMKADIRVMLVGHQPVCAFWRRPPEGEWLTNTSQGGSMDYQDVPQEVLDLSVRASKAANAEYWACDIAVSTKDEYTILECATAFAAFPYIRDWIGQYLMWLLAPQYFGKPHFVHKNWEELGKIDASLLRTMRHITFGQASSSTDTGEYAPADEQYSVLKTHHMPGEEWPSEAWNFQDMHHQGQGNPYMAQEPVADCHHEDQNQAEHLLDSGIEDCSNVTVMGKTDTERQTDVACETDTEIETAPESKTESVQVYEPEQLVAFFKGVKGIGQTLAQEIVETLGVTGVLYALEHEPQQLMTFRNLKQKKLEAILRCWKENERVS</sequence>
<dbReference type="InterPro" id="IPR013651">
    <property type="entry name" value="ATP-grasp_RimK-type"/>
</dbReference>
<protein>
    <recommendedName>
        <fullName evidence="4">ATP-grasp domain-containing protein</fullName>
    </recommendedName>
</protein>
<keyword evidence="1" id="KW-0464">Manganese</keyword>
<comment type="caution">
    <text evidence="5">The sequence shown here is derived from an EMBL/GenBank/DDBJ whole genome shotgun (WGS) entry which is preliminary data.</text>
</comment>
<dbReference type="InterPro" id="IPR013815">
    <property type="entry name" value="ATP_grasp_subdomain_1"/>
</dbReference>
<dbReference type="PANTHER" id="PTHR21621">
    <property type="entry name" value="RIBOSOMAL PROTEIN S6 MODIFICATION PROTEIN"/>
    <property type="match status" value="1"/>
</dbReference>
<proteinExistence type="predicted"/>
<keyword evidence="6" id="KW-1185">Reference proteome</keyword>
<evidence type="ECO:0000256" key="1">
    <source>
        <dbReference type="ARBA" id="ARBA00023211"/>
    </source>
</evidence>
<dbReference type="Gene3D" id="3.30.1490.20">
    <property type="entry name" value="ATP-grasp fold, A domain"/>
    <property type="match status" value="1"/>
</dbReference>
<evidence type="ECO:0000259" key="4">
    <source>
        <dbReference type="PROSITE" id="PS50975"/>
    </source>
</evidence>
<dbReference type="InterPro" id="IPR011761">
    <property type="entry name" value="ATP-grasp"/>
</dbReference>
<dbReference type="OrthoDB" id="1704979at2"/>
<name>A0A444JTF5_9GAMM</name>
<evidence type="ECO:0000256" key="2">
    <source>
        <dbReference type="PROSITE-ProRule" id="PRU00409"/>
    </source>
</evidence>
<dbReference type="PROSITE" id="PS50975">
    <property type="entry name" value="ATP_GRASP"/>
    <property type="match status" value="1"/>
</dbReference>
<keyword evidence="2" id="KW-0547">Nucleotide-binding</keyword>
<dbReference type="Pfam" id="PF08443">
    <property type="entry name" value="RimK"/>
    <property type="match status" value="1"/>
</dbReference>
<feature type="region of interest" description="Disordered" evidence="3">
    <location>
        <begin position="406"/>
        <end position="427"/>
    </location>
</feature>
<dbReference type="GO" id="GO:0018169">
    <property type="term" value="F:ribosomal S6-glutamic acid ligase activity"/>
    <property type="evidence" value="ECO:0007669"/>
    <property type="project" value="TreeGrafter"/>
</dbReference>
<dbReference type="EMBL" id="RJLM01000002">
    <property type="protein sequence ID" value="RWX56339.1"/>
    <property type="molecule type" value="Genomic_DNA"/>
</dbReference>
<organism evidence="5 6">
    <name type="scientific">Photobacterium chitinilyticum</name>
    <dbReference type="NCBI Taxonomy" id="2485123"/>
    <lineage>
        <taxon>Bacteria</taxon>
        <taxon>Pseudomonadati</taxon>
        <taxon>Pseudomonadota</taxon>
        <taxon>Gammaproteobacteria</taxon>
        <taxon>Vibrionales</taxon>
        <taxon>Vibrionaceae</taxon>
        <taxon>Photobacterium</taxon>
    </lineage>
</organism>